<dbReference type="EC" id="2.7.7.65" evidence="2"/>
<keyword evidence="3" id="KW-1133">Transmembrane helix</keyword>
<proteinExistence type="predicted"/>
<dbReference type="NCBIfam" id="TIGR00254">
    <property type="entry name" value="GGDEF"/>
    <property type="match status" value="1"/>
</dbReference>
<keyword evidence="3" id="KW-0812">Transmembrane</keyword>
<dbReference type="SMART" id="SM01080">
    <property type="entry name" value="CHASE2"/>
    <property type="match status" value="1"/>
</dbReference>
<accession>A0A1T5J9D8</accession>
<comment type="cofactor">
    <cofactor evidence="1">
        <name>Mg(2+)</name>
        <dbReference type="ChEBI" id="CHEBI:18420"/>
    </cofactor>
</comment>
<feature type="domain" description="GGDEF" evidence="4">
    <location>
        <begin position="416"/>
        <end position="553"/>
    </location>
</feature>
<reference evidence="5 6" key="1">
    <citation type="submission" date="2017-02" db="EMBL/GenBank/DDBJ databases">
        <authorList>
            <person name="Peterson S.W."/>
        </authorList>
    </citation>
    <scope>NUCLEOTIDE SEQUENCE [LARGE SCALE GENOMIC DNA]</scope>
    <source>
        <strain evidence="5 6">P15</strain>
    </source>
</reference>
<evidence type="ECO:0000313" key="6">
    <source>
        <dbReference type="Proteomes" id="UP000190341"/>
    </source>
</evidence>
<evidence type="ECO:0000256" key="2">
    <source>
        <dbReference type="ARBA" id="ARBA00012528"/>
    </source>
</evidence>
<dbReference type="InterPro" id="IPR007890">
    <property type="entry name" value="CHASE2"/>
</dbReference>
<protein>
    <recommendedName>
        <fullName evidence="2">diguanylate cyclase</fullName>
        <ecNumber evidence="2">2.7.7.65</ecNumber>
    </recommendedName>
</protein>
<dbReference type="GO" id="GO:0043709">
    <property type="term" value="P:cell adhesion involved in single-species biofilm formation"/>
    <property type="evidence" value="ECO:0007669"/>
    <property type="project" value="TreeGrafter"/>
</dbReference>
<dbReference type="Gene3D" id="3.30.70.270">
    <property type="match status" value="1"/>
</dbReference>
<dbReference type="InterPro" id="IPR000160">
    <property type="entry name" value="GGDEF_dom"/>
</dbReference>
<evidence type="ECO:0000313" key="5">
    <source>
        <dbReference type="EMBL" id="SKC48035.1"/>
    </source>
</evidence>
<dbReference type="FunFam" id="3.30.70.270:FF:000001">
    <property type="entry name" value="Diguanylate cyclase domain protein"/>
    <property type="match status" value="1"/>
</dbReference>
<dbReference type="InterPro" id="IPR029787">
    <property type="entry name" value="Nucleotide_cyclase"/>
</dbReference>
<dbReference type="Pfam" id="PF00990">
    <property type="entry name" value="GGDEF"/>
    <property type="match status" value="1"/>
</dbReference>
<feature type="transmembrane region" description="Helical" evidence="3">
    <location>
        <begin position="360"/>
        <end position="379"/>
    </location>
</feature>
<dbReference type="EMBL" id="FUZV01000001">
    <property type="protein sequence ID" value="SKC48035.1"/>
    <property type="molecule type" value="Genomic_DNA"/>
</dbReference>
<keyword evidence="3" id="KW-0472">Membrane</keyword>
<dbReference type="GO" id="GO:1902201">
    <property type="term" value="P:negative regulation of bacterial-type flagellum-dependent cell motility"/>
    <property type="evidence" value="ECO:0007669"/>
    <property type="project" value="TreeGrafter"/>
</dbReference>
<dbReference type="PANTHER" id="PTHR45138">
    <property type="entry name" value="REGULATORY COMPONENTS OF SENSORY TRANSDUCTION SYSTEM"/>
    <property type="match status" value="1"/>
</dbReference>
<evidence type="ECO:0000256" key="1">
    <source>
        <dbReference type="ARBA" id="ARBA00001946"/>
    </source>
</evidence>
<keyword evidence="6" id="KW-1185">Reference proteome</keyword>
<dbReference type="InterPro" id="IPR043128">
    <property type="entry name" value="Rev_trsase/Diguanyl_cyclase"/>
</dbReference>
<dbReference type="Proteomes" id="UP000190341">
    <property type="component" value="Unassembled WGS sequence"/>
</dbReference>
<evidence type="ECO:0000256" key="3">
    <source>
        <dbReference type="SAM" id="Phobius"/>
    </source>
</evidence>
<dbReference type="CDD" id="cd01949">
    <property type="entry name" value="GGDEF"/>
    <property type="match status" value="1"/>
</dbReference>
<dbReference type="RefSeq" id="WP_176140764.1">
    <property type="nucleotide sequence ID" value="NZ_BMCL01000003.1"/>
</dbReference>
<gene>
    <name evidence="5" type="ORF">SAMN06296058_0633</name>
</gene>
<feature type="transmembrane region" description="Helical" evidence="3">
    <location>
        <begin position="336"/>
        <end position="354"/>
    </location>
</feature>
<sequence>MTSSLAVPTTRNRLLIAIGAAALVSCLILLGLTRRADAWMYDRLSSATSHQPDPRIVVVAIDDKSLAELGRWPWSRRTHARLVDELGRIGVRGIGLDLLLSEPALFDPEGDALLARAMSRNGRVVLPVLAEPTQLNGPPVELLPIPEFSASAASLGHVDVAADADGAVRSTFLRAGQGSPRWPSLSLALSQLDQAVDVNVALPGERVEQVPSSSPQQWVRDYRVLIPFARPVTGFSQVSYTDVINGRVSADQLRDRWILVGTTALGMGEPVRVPNRSAVHALSGVQYEANVLNMLLQDKAVTPMSLGAQLLLSIVLVAAPLLLCSLPGMRPLWRPALVMMAVTLLLSFALLQFGRLWFPVSASLLVLAVGASIWLYSYIRRTRHAAQTDALTGLANRGKFNSALEQELRSAQRSQLPLSLLLLDIDQFRQLNDSHGAGAGDAVLRLLARVLRGRARRPRDVIARLNADEFAVLLPETSAQAAATIATTIHVDLANLAARGERNAEAPAFTACIGMHTAAASDELAATDLFERADAALFQAKQAGRNRSAGHAAG</sequence>
<dbReference type="STRING" id="428993.SAMN06296058_0633"/>
<dbReference type="PROSITE" id="PS50887">
    <property type="entry name" value="GGDEF"/>
    <property type="match status" value="1"/>
</dbReference>
<name>A0A1T5J9D8_9GAMM</name>
<dbReference type="PANTHER" id="PTHR45138:SF24">
    <property type="entry name" value="DIGUANYLATE CYCLASE DGCC-RELATED"/>
    <property type="match status" value="1"/>
</dbReference>
<dbReference type="GO" id="GO:0005886">
    <property type="term" value="C:plasma membrane"/>
    <property type="evidence" value="ECO:0007669"/>
    <property type="project" value="TreeGrafter"/>
</dbReference>
<feature type="transmembrane region" description="Helical" evidence="3">
    <location>
        <begin position="306"/>
        <end position="324"/>
    </location>
</feature>
<dbReference type="GO" id="GO:0052621">
    <property type="term" value="F:diguanylate cyclase activity"/>
    <property type="evidence" value="ECO:0007669"/>
    <property type="project" value="UniProtKB-EC"/>
</dbReference>
<organism evidence="5 6">
    <name type="scientific">Pseudoxanthomonas indica</name>
    <dbReference type="NCBI Taxonomy" id="428993"/>
    <lineage>
        <taxon>Bacteria</taxon>
        <taxon>Pseudomonadati</taxon>
        <taxon>Pseudomonadota</taxon>
        <taxon>Gammaproteobacteria</taxon>
        <taxon>Lysobacterales</taxon>
        <taxon>Lysobacteraceae</taxon>
        <taxon>Pseudoxanthomonas</taxon>
    </lineage>
</organism>
<evidence type="ECO:0000259" key="4">
    <source>
        <dbReference type="PROSITE" id="PS50887"/>
    </source>
</evidence>
<dbReference type="InterPro" id="IPR050469">
    <property type="entry name" value="Diguanylate_Cyclase"/>
</dbReference>
<dbReference type="SUPFAM" id="SSF55073">
    <property type="entry name" value="Nucleotide cyclase"/>
    <property type="match status" value="1"/>
</dbReference>
<dbReference type="Pfam" id="PF05226">
    <property type="entry name" value="CHASE2"/>
    <property type="match status" value="1"/>
</dbReference>
<dbReference type="SMART" id="SM00267">
    <property type="entry name" value="GGDEF"/>
    <property type="match status" value="1"/>
</dbReference>
<dbReference type="AlphaFoldDB" id="A0A1T5J9D8"/>